<dbReference type="CDD" id="cd01347">
    <property type="entry name" value="ligand_gated_channel"/>
    <property type="match status" value="1"/>
</dbReference>
<accession>A0A238ZIN2</accession>
<evidence type="ECO:0000313" key="20">
    <source>
        <dbReference type="Proteomes" id="UP000198417"/>
    </source>
</evidence>
<evidence type="ECO:0000259" key="18">
    <source>
        <dbReference type="Pfam" id="PF07715"/>
    </source>
</evidence>
<dbReference type="OrthoDB" id="9760333at2"/>
<name>A0A238ZIN2_9RHOB</name>
<sequence length="751" mass="81226">MTDNPTTPTRAPIRSWRHDTARSHRALTTAFGVGLSTAAALTMPAYAQEAAAVTEIDTILVEGDQGEAPLNVEESADSRFTAPLIDTPKTVTVLPAELLEERGITTLEEVFRTTPGISMASGEGGTPNADRPIIRGFSAENSVLVDGLRDPGAQSRGTFNLEQVEIVKGADSAFSGRGGAGGSINLVSKTAKDYAFNRGSVTYGTEKTVGATLDSNFVISDTIAARINLMKKSGGVAGRDEVDESSFGGAATITFGMKTPFRTTASYSHYEEDNQPDYGIPWIAGTGDLADVDYDNYYGLVDRDFQESSNDTATLRFEYDINSNLMVSNTTRFTHSTLSYITTNPDDSAGNVANGYVWRAVKSRGSESDSWYNLTELTGKAETGGLKHSFALGFEVSKEETSNRGYTVDTDTDPTTTDSDRICTAALVGAASNYNCTSLYNPNPNDPWSGSVSRSTSETTGKGETLSIFGFDTVEFNDQWQANFGLRYDRFHVERETAGGRGGPYSGEADSEFFTYQLGMVYKPRSNGSIYLSYATAAEPAGTSNGEGGDNLSTNVEDLDPVETTSLELGTKWDLYNGNLSVNAAIFDNKTDNARVTDNGVTRNVGKNRVRGFELGMAGNISDKWSVFGGYTYLDAIIVDDGDSANDGYVFPNTPKHSFNVWSTYEVTPQVTVGGGATYRSSQYGDSGNTREIDGFWRVDAMAEYKWTDNASIRLFVNNLADRRYIERSYSTHYATVAAGRSVNLTANLEF</sequence>
<dbReference type="InterPro" id="IPR000531">
    <property type="entry name" value="Beta-barrel_TonB"/>
</dbReference>
<dbReference type="NCBIfam" id="TIGR01783">
    <property type="entry name" value="TonB-siderophor"/>
    <property type="match status" value="1"/>
</dbReference>
<dbReference type="GO" id="GO:0009279">
    <property type="term" value="C:cell outer membrane"/>
    <property type="evidence" value="ECO:0007669"/>
    <property type="project" value="UniProtKB-SubCell"/>
</dbReference>
<evidence type="ECO:0000256" key="13">
    <source>
        <dbReference type="ARBA" id="ARBA00023237"/>
    </source>
</evidence>
<keyword evidence="12 19" id="KW-0675">Receptor</keyword>
<keyword evidence="13 14" id="KW-0998">Cell outer membrane</keyword>
<dbReference type="Gene3D" id="2.170.130.10">
    <property type="entry name" value="TonB-dependent receptor, plug domain"/>
    <property type="match status" value="1"/>
</dbReference>
<evidence type="ECO:0000259" key="17">
    <source>
        <dbReference type="Pfam" id="PF00593"/>
    </source>
</evidence>
<dbReference type="InterPro" id="IPR010105">
    <property type="entry name" value="TonB_sidphr_rcpt"/>
</dbReference>
<dbReference type="SUPFAM" id="SSF56935">
    <property type="entry name" value="Porins"/>
    <property type="match status" value="1"/>
</dbReference>
<keyword evidence="9" id="KW-0406">Ion transport</keyword>
<dbReference type="GO" id="GO:0038023">
    <property type="term" value="F:signaling receptor activity"/>
    <property type="evidence" value="ECO:0007669"/>
    <property type="project" value="InterPro"/>
</dbReference>
<dbReference type="GO" id="GO:0015891">
    <property type="term" value="P:siderophore transport"/>
    <property type="evidence" value="ECO:0007669"/>
    <property type="project" value="InterPro"/>
</dbReference>
<evidence type="ECO:0000256" key="8">
    <source>
        <dbReference type="ARBA" id="ARBA00023004"/>
    </source>
</evidence>
<dbReference type="InterPro" id="IPR039426">
    <property type="entry name" value="TonB-dep_rcpt-like"/>
</dbReference>
<dbReference type="InterPro" id="IPR037066">
    <property type="entry name" value="Plug_dom_sf"/>
</dbReference>
<dbReference type="AlphaFoldDB" id="A0A238ZIN2"/>
<feature type="domain" description="TonB-dependent receptor plug" evidence="18">
    <location>
        <begin position="84"/>
        <end position="182"/>
    </location>
</feature>
<evidence type="ECO:0000256" key="5">
    <source>
        <dbReference type="ARBA" id="ARBA00022496"/>
    </source>
</evidence>
<keyword evidence="3 14" id="KW-0813">Transport</keyword>
<evidence type="ECO:0000256" key="4">
    <source>
        <dbReference type="ARBA" id="ARBA00022452"/>
    </source>
</evidence>
<dbReference type="InterPro" id="IPR036942">
    <property type="entry name" value="Beta-barrel_TonB_sf"/>
</dbReference>
<dbReference type="PROSITE" id="PS01156">
    <property type="entry name" value="TONB_DEPENDENT_REC_2"/>
    <property type="match status" value="1"/>
</dbReference>
<evidence type="ECO:0000256" key="7">
    <source>
        <dbReference type="ARBA" id="ARBA00022729"/>
    </source>
</evidence>
<keyword evidence="10 16" id="KW-0798">TonB box</keyword>
<evidence type="ECO:0000256" key="12">
    <source>
        <dbReference type="ARBA" id="ARBA00023170"/>
    </source>
</evidence>
<keyword evidence="8" id="KW-0408">Iron</keyword>
<organism evidence="19 20">
    <name type="scientific">Puniceibacterium sediminis</name>
    <dbReference type="NCBI Taxonomy" id="1608407"/>
    <lineage>
        <taxon>Bacteria</taxon>
        <taxon>Pseudomonadati</taxon>
        <taxon>Pseudomonadota</taxon>
        <taxon>Alphaproteobacteria</taxon>
        <taxon>Rhodobacterales</taxon>
        <taxon>Paracoccaceae</taxon>
        <taxon>Puniceibacterium</taxon>
    </lineage>
</organism>
<proteinExistence type="inferred from homology"/>
<dbReference type="Proteomes" id="UP000198417">
    <property type="component" value="Unassembled WGS sequence"/>
</dbReference>
<feature type="domain" description="TonB-dependent receptor-like beta-barrel" evidence="17">
    <location>
        <begin position="262"/>
        <end position="720"/>
    </location>
</feature>
<comment type="subcellular location">
    <subcellularLocation>
        <location evidence="1 14">Cell outer membrane</location>
        <topology evidence="1 14">Multi-pass membrane protein</topology>
    </subcellularLocation>
</comment>
<evidence type="ECO:0000256" key="11">
    <source>
        <dbReference type="ARBA" id="ARBA00023136"/>
    </source>
</evidence>
<gene>
    <name evidence="19" type="ORF">SAMN06265370_13122</name>
</gene>
<reference evidence="19 20" key="1">
    <citation type="submission" date="2017-06" db="EMBL/GenBank/DDBJ databases">
        <authorList>
            <person name="Kim H.J."/>
            <person name="Triplett B.A."/>
        </authorList>
    </citation>
    <scope>NUCLEOTIDE SEQUENCE [LARGE SCALE GENOMIC DNA]</scope>
    <source>
        <strain evidence="19 20">DSM 29052</strain>
    </source>
</reference>
<dbReference type="Pfam" id="PF00593">
    <property type="entry name" value="TonB_dep_Rec_b-barrel"/>
    <property type="match status" value="1"/>
</dbReference>
<keyword evidence="5" id="KW-0410">Iron transport</keyword>
<evidence type="ECO:0000256" key="2">
    <source>
        <dbReference type="ARBA" id="ARBA00009810"/>
    </source>
</evidence>
<dbReference type="PROSITE" id="PS52016">
    <property type="entry name" value="TONB_DEPENDENT_REC_3"/>
    <property type="match status" value="1"/>
</dbReference>
<keyword evidence="4 14" id="KW-1134">Transmembrane beta strand</keyword>
<dbReference type="Gene3D" id="2.40.170.20">
    <property type="entry name" value="TonB-dependent receptor, beta-barrel domain"/>
    <property type="match status" value="1"/>
</dbReference>
<evidence type="ECO:0000313" key="19">
    <source>
        <dbReference type="EMBL" id="SNR82564.1"/>
    </source>
</evidence>
<keyword evidence="11 14" id="KW-0472">Membrane</keyword>
<evidence type="ECO:0000256" key="3">
    <source>
        <dbReference type="ARBA" id="ARBA00022448"/>
    </source>
</evidence>
<dbReference type="EMBL" id="FZNN01000031">
    <property type="protein sequence ID" value="SNR82564.1"/>
    <property type="molecule type" value="Genomic_DNA"/>
</dbReference>
<evidence type="ECO:0000256" key="10">
    <source>
        <dbReference type="ARBA" id="ARBA00023077"/>
    </source>
</evidence>
<comment type="similarity">
    <text evidence="2 14 16">Belongs to the TonB-dependent receptor family.</text>
</comment>
<dbReference type="PANTHER" id="PTHR32552:SF89">
    <property type="entry name" value="CATECHOLATE SIDEROPHORE RECEPTOR FIU"/>
    <property type="match status" value="1"/>
</dbReference>
<protein>
    <submittedName>
        <fullName evidence="19">Catecholate siderophore receptor</fullName>
    </submittedName>
</protein>
<evidence type="ECO:0000256" key="15">
    <source>
        <dbReference type="PROSITE-ProRule" id="PRU10144"/>
    </source>
</evidence>
<evidence type="ECO:0000256" key="1">
    <source>
        <dbReference type="ARBA" id="ARBA00004571"/>
    </source>
</evidence>
<dbReference type="PANTHER" id="PTHR32552">
    <property type="entry name" value="FERRICHROME IRON RECEPTOR-RELATED"/>
    <property type="match status" value="1"/>
</dbReference>
<dbReference type="RefSeq" id="WP_089273693.1">
    <property type="nucleotide sequence ID" value="NZ_FZNN01000031.1"/>
</dbReference>
<evidence type="ECO:0000256" key="14">
    <source>
        <dbReference type="PROSITE-ProRule" id="PRU01360"/>
    </source>
</evidence>
<keyword evidence="7" id="KW-0732">Signal</keyword>
<dbReference type="InterPro" id="IPR010917">
    <property type="entry name" value="TonB_rcpt_CS"/>
</dbReference>
<dbReference type="Pfam" id="PF07715">
    <property type="entry name" value="Plug"/>
    <property type="match status" value="1"/>
</dbReference>
<keyword evidence="20" id="KW-1185">Reference proteome</keyword>
<dbReference type="InterPro" id="IPR012910">
    <property type="entry name" value="Plug_dom"/>
</dbReference>
<evidence type="ECO:0000256" key="9">
    <source>
        <dbReference type="ARBA" id="ARBA00023065"/>
    </source>
</evidence>
<evidence type="ECO:0000256" key="6">
    <source>
        <dbReference type="ARBA" id="ARBA00022692"/>
    </source>
</evidence>
<feature type="short sequence motif" description="TonB C-terminal box" evidence="15">
    <location>
        <begin position="734"/>
        <end position="751"/>
    </location>
</feature>
<dbReference type="GO" id="GO:0015344">
    <property type="term" value="F:siderophore uptake transmembrane transporter activity"/>
    <property type="evidence" value="ECO:0007669"/>
    <property type="project" value="TreeGrafter"/>
</dbReference>
<evidence type="ECO:0000256" key="16">
    <source>
        <dbReference type="RuleBase" id="RU003357"/>
    </source>
</evidence>
<keyword evidence="6 14" id="KW-0812">Transmembrane</keyword>